<reference evidence="3" key="1">
    <citation type="submission" date="2021-01" db="EMBL/GenBank/DDBJ databases">
        <title>Genome public.</title>
        <authorList>
            <person name="Liu C."/>
            <person name="Sun Q."/>
        </authorList>
    </citation>
    <scope>NUCLEOTIDE SEQUENCE [LARGE SCALE GENOMIC DNA]</scope>
    <source>
        <strain evidence="3">CGMCC 1.18722</strain>
    </source>
</reference>
<proteinExistence type="predicted"/>
<protein>
    <submittedName>
        <fullName evidence="2">FliM/FliN family flagellar motor switch protein</fullName>
    </submittedName>
</protein>
<name>A0ABS1QVI8_9GAMM</name>
<dbReference type="Proteomes" id="UP000638570">
    <property type="component" value="Unassembled WGS sequence"/>
</dbReference>
<keyword evidence="3" id="KW-1185">Reference proteome</keyword>
<evidence type="ECO:0000313" key="3">
    <source>
        <dbReference type="Proteomes" id="UP000638570"/>
    </source>
</evidence>
<comment type="caution">
    <text evidence="2">The sequence shown here is derived from an EMBL/GenBank/DDBJ whole genome shotgun (WGS) entry which is preliminary data.</text>
</comment>
<dbReference type="RefSeq" id="WP_202087859.1">
    <property type="nucleotide sequence ID" value="NZ_JAERTZ010000026.1"/>
</dbReference>
<dbReference type="InterPro" id="IPR036429">
    <property type="entry name" value="SpoA-like_sf"/>
</dbReference>
<dbReference type="InterPro" id="IPR001543">
    <property type="entry name" value="FliN-like_C"/>
</dbReference>
<evidence type="ECO:0000259" key="1">
    <source>
        <dbReference type="Pfam" id="PF01052"/>
    </source>
</evidence>
<keyword evidence="2" id="KW-0282">Flagellum</keyword>
<organism evidence="2 3">
    <name type="scientific">Zobellella iuensis</name>
    <dbReference type="NCBI Taxonomy" id="2803811"/>
    <lineage>
        <taxon>Bacteria</taxon>
        <taxon>Pseudomonadati</taxon>
        <taxon>Pseudomonadota</taxon>
        <taxon>Gammaproteobacteria</taxon>
        <taxon>Aeromonadales</taxon>
        <taxon>Aeromonadaceae</taxon>
        <taxon>Zobellella</taxon>
    </lineage>
</organism>
<keyword evidence="2" id="KW-0969">Cilium</keyword>
<evidence type="ECO:0000313" key="2">
    <source>
        <dbReference type="EMBL" id="MBL1378875.1"/>
    </source>
</evidence>
<keyword evidence="2" id="KW-0966">Cell projection</keyword>
<dbReference type="SUPFAM" id="SSF101801">
    <property type="entry name" value="Surface presentation of antigens (SPOA)"/>
    <property type="match status" value="1"/>
</dbReference>
<dbReference type="EMBL" id="JAERTZ010000026">
    <property type="protein sequence ID" value="MBL1378875.1"/>
    <property type="molecule type" value="Genomic_DNA"/>
</dbReference>
<sequence length="283" mass="30996">MHLVAPDALFPRYDFFRGNESAAQQSQHLVVCLEARKNTWHNRLEAMLYSTELSLSLHVTESLPESGTDEPFLCFSCGYELDGVAEPGPSLMMAHADLYQLAEMTFGGHPARRTAQHKRPVSETERRLGLSLLSLFGQDVLAQLVPGSLMEQGSMVPVPQARHDSAATIIVVELVLSGQSMQWYLLLPSLTRPAQPPAVTDTRQLELAGALQEILPQLRTRLSIPLAECELPLGSLAGLRAGDVLPVSLFHEVTARVGEQPLLKGRVAEQQGMLVFASHGFID</sequence>
<dbReference type="Pfam" id="PF01052">
    <property type="entry name" value="FliMN_C"/>
    <property type="match status" value="1"/>
</dbReference>
<feature type="domain" description="Flagellar motor switch protein FliN-like C-terminal" evidence="1">
    <location>
        <begin position="217"/>
        <end position="272"/>
    </location>
</feature>
<gene>
    <name evidence="2" type="ORF">JKV55_16295</name>
</gene>
<accession>A0ABS1QVI8</accession>